<proteinExistence type="predicted"/>
<name>A0ABY8BJ42_9BURK</name>
<dbReference type="Proteomes" id="UP001216510">
    <property type="component" value="Chromosome"/>
</dbReference>
<reference evidence="2 3" key="1">
    <citation type="submission" date="2023-02" db="EMBL/GenBank/DDBJ databases">
        <title>Gemone sequence of Telluria chitinolytica ACM 3522T.</title>
        <authorList>
            <person name="Frediansyah A."/>
            <person name="Miess H."/>
            <person name="Gross H."/>
        </authorList>
    </citation>
    <scope>NUCLEOTIDE SEQUENCE [LARGE SCALE GENOMIC DNA]</scope>
    <source>
        <strain evidence="2 3">ACM 3522</strain>
    </source>
</reference>
<dbReference type="RefSeq" id="WP_277418630.1">
    <property type="nucleotide sequence ID" value="NZ_CP119083.1"/>
</dbReference>
<evidence type="ECO:0000313" key="3">
    <source>
        <dbReference type="Proteomes" id="UP001216510"/>
    </source>
</evidence>
<evidence type="ECO:0000259" key="1">
    <source>
        <dbReference type="Pfam" id="PF15657"/>
    </source>
</evidence>
<keyword evidence="3" id="KW-1185">Reference proteome</keyword>
<accession>A0ABY8BJ42</accession>
<dbReference type="Pfam" id="PF15657">
    <property type="entry name" value="Tox-HNH-EHHH"/>
    <property type="match status" value="1"/>
</dbReference>
<feature type="domain" description="HNH/Endo VII superfamily nuclease toxins" evidence="1">
    <location>
        <begin position="76"/>
        <end position="140"/>
    </location>
</feature>
<protein>
    <submittedName>
        <fullName evidence="2">HNH/endonuclease VII fold putative polymorphic toxin</fullName>
    </submittedName>
</protein>
<organism evidence="2 3">
    <name type="scientific">Pseudoduganella chitinolytica</name>
    <dbReference type="NCBI Taxonomy" id="34070"/>
    <lineage>
        <taxon>Bacteria</taxon>
        <taxon>Pseudomonadati</taxon>
        <taxon>Pseudomonadota</taxon>
        <taxon>Betaproteobacteria</taxon>
        <taxon>Burkholderiales</taxon>
        <taxon>Oxalobacteraceae</taxon>
        <taxon>Telluria group</taxon>
        <taxon>Pseudoduganella</taxon>
    </lineage>
</organism>
<sequence length="148" mass="16674">MAGGENLYAYVPNPATWIDPFGLSSCDNRNFKTRKEDLNAIKDRANVPRSQQIEKQWTVGDDVTRRGYGNYVYVPNPGAHGRYYQYKTPARTVVVAEHTNDPCNQFNHFHGGEPKEGRSAHADMQGDRYGQIGGKHHYLYGARKGASK</sequence>
<gene>
    <name evidence="2" type="ORF">PX653_21305</name>
</gene>
<dbReference type="EMBL" id="CP119083">
    <property type="protein sequence ID" value="WEF35987.1"/>
    <property type="molecule type" value="Genomic_DNA"/>
</dbReference>
<dbReference type="InterPro" id="IPR028048">
    <property type="entry name" value="Tox-HNH-EHHH"/>
</dbReference>
<evidence type="ECO:0000313" key="2">
    <source>
        <dbReference type="EMBL" id="WEF35987.1"/>
    </source>
</evidence>